<dbReference type="PROSITE" id="PS50127">
    <property type="entry name" value="UBC_2"/>
    <property type="match status" value="1"/>
</dbReference>
<evidence type="ECO:0000313" key="5">
    <source>
        <dbReference type="Proteomes" id="UP000241769"/>
    </source>
</evidence>
<feature type="region of interest" description="Disordered" evidence="1">
    <location>
        <begin position="158"/>
        <end position="184"/>
    </location>
</feature>
<evidence type="ECO:0008006" key="6">
    <source>
        <dbReference type="Google" id="ProtNLM"/>
    </source>
</evidence>
<dbReference type="SUPFAM" id="SSF81383">
    <property type="entry name" value="F-box domain"/>
    <property type="match status" value="1"/>
</dbReference>
<dbReference type="STRING" id="1890364.A0A2P6NT38"/>
<comment type="caution">
    <text evidence="4">The sequence shown here is derived from an EMBL/GenBank/DDBJ whole genome shotgun (WGS) entry which is preliminary data.</text>
</comment>
<protein>
    <recommendedName>
        <fullName evidence="6">F-box domain-containing protein</fullName>
    </recommendedName>
</protein>
<dbReference type="Gene3D" id="3.10.110.10">
    <property type="entry name" value="Ubiquitin Conjugating Enzyme"/>
    <property type="match status" value="1"/>
</dbReference>
<dbReference type="Gene3D" id="1.20.1280.50">
    <property type="match status" value="1"/>
</dbReference>
<dbReference type="Pfam" id="PF02342">
    <property type="entry name" value="TerD"/>
    <property type="match status" value="1"/>
</dbReference>
<dbReference type="InterPro" id="IPR003325">
    <property type="entry name" value="TerD"/>
</dbReference>
<reference evidence="4 5" key="1">
    <citation type="journal article" date="2018" name="Genome Biol. Evol.">
        <title>Multiple Roots of Fruiting Body Formation in Amoebozoa.</title>
        <authorList>
            <person name="Hillmann F."/>
            <person name="Forbes G."/>
            <person name="Novohradska S."/>
            <person name="Ferling I."/>
            <person name="Riege K."/>
            <person name="Groth M."/>
            <person name="Westermann M."/>
            <person name="Marz M."/>
            <person name="Spaller T."/>
            <person name="Winckler T."/>
            <person name="Schaap P."/>
            <person name="Glockner G."/>
        </authorList>
    </citation>
    <scope>NUCLEOTIDE SEQUENCE [LARGE SCALE GENOMIC DNA]</scope>
    <source>
        <strain evidence="4 5">Jena</strain>
    </source>
</reference>
<dbReference type="EMBL" id="MDYQ01000023">
    <property type="protein sequence ID" value="PRP87038.1"/>
    <property type="molecule type" value="Genomic_DNA"/>
</dbReference>
<dbReference type="CDD" id="cd06974">
    <property type="entry name" value="TerD_like"/>
    <property type="match status" value="1"/>
</dbReference>
<feature type="compositionally biased region" description="Basic residues" evidence="1">
    <location>
        <begin position="113"/>
        <end position="137"/>
    </location>
</feature>
<dbReference type="Proteomes" id="UP000241769">
    <property type="component" value="Unassembled WGS sequence"/>
</dbReference>
<dbReference type="InterPro" id="IPR016135">
    <property type="entry name" value="UBQ-conjugating_enzyme/RWD"/>
</dbReference>
<feature type="domain" description="F-box" evidence="3">
    <location>
        <begin position="216"/>
        <end position="262"/>
    </location>
</feature>
<organism evidence="4 5">
    <name type="scientific">Planoprotostelium fungivorum</name>
    <dbReference type="NCBI Taxonomy" id="1890364"/>
    <lineage>
        <taxon>Eukaryota</taxon>
        <taxon>Amoebozoa</taxon>
        <taxon>Evosea</taxon>
        <taxon>Variosea</taxon>
        <taxon>Cavosteliida</taxon>
        <taxon>Cavosteliaceae</taxon>
        <taxon>Planoprotostelium</taxon>
    </lineage>
</organism>
<dbReference type="PANTHER" id="PTHR32097">
    <property type="entry name" value="CAMP-BINDING PROTEIN 1-RELATED"/>
    <property type="match status" value="1"/>
</dbReference>
<accession>A0A2P6NT38</accession>
<dbReference type="InterPro" id="IPR036047">
    <property type="entry name" value="F-box-like_dom_sf"/>
</dbReference>
<dbReference type="PROSITE" id="PS50181">
    <property type="entry name" value="FBOX"/>
    <property type="match status" value="1"/>
</dbReference>
<dbReference type="SUPFAM" id="SSF54495">
    <property type="entry name" value="UBC-like"/>
    <property type="match status" value="1"/>
</dbReference>
<keyword evidence="5" id="KW-1185">Reference proteome</keyword>
<feature type="region of interest" description="Disordered" evidence="1">
    <location>
        <begin position="113"/>
        <end position="144"/>
    </location>
</feature>
<dbReference type="InterPro" id="IPR051324">
    <property type="entry name" value="Stress/Tellurium_Resist"/>
</dbReference>
<feature type="domain" description="UBC core" evidence="2">
    <location>
        <begin position="1"/>
        <end position="118"/>
    </location>
</feature>
<dbReference type="Gene3D" id="2.60.60.30">
    <property type="entry name" value="sav2460 like domains"/>
    <property type="match status" value="1"/>
</dbReference>
<gene>
    <name evidence="4" type="ORF">PROFUN_04774</name>
</gene>
<dbReference type="OrthoDB" id="20073at2759"/>
<feature type="compositionally biased region" description="Basic and acidic residues" evidence="1">
    <location>
        <begin position="171"/>
        <end position="184"/>
    </location>
</feature>
<proteinExistence type="predicted"/>
<evidence type="ECO:0000259" key="3">
    <source>
        <dbReference type="PROSITE" id="PS50181"/>
    </source>
</evidence>
<dbReference type="InParanoid" id="A0A2P6NT38"/>
<name>A0A2P6NT38_9EUKA</name>
<dbReference type="Pfam" id="PF12937">
    <property type="entry name" value="F-box-like"/>
    <property type="match status" value="1"/>
</dbReference>
<evidence type="ECO:0000313" key="4">
    <source>
        <dbReference type="EMBL" id="PRP87038.1"/>
    </source>
</evidence>
<sequence>MTCWSSQKDYPSVLPKVDLCTPLPHPNIFPNQHGCSNYICLDVLEKGDFASVELKDRPYTGWSSSYTVSSLLVQIASFLLKSQHDKAQARQAAHEALLAQHQQNFQSLTVSQQKRKQKKRQLKKQKKRQLKKQKKVKATQIQEPQKPVETTLTTVVAPTEAPSEATQPINKSEEQDGFEEVKKSKKEEVVEHQWSSKRHAVSAVTYDPSVISSGSMGNLDVLPYQMIISILELLPVSSVNAMSFTCRSLHQTCQDGVLWQALFKKNHPHSQLSPQNMKDQHNMIDLLNDIYRKDRAHLTVENHAIRHFYQESTDKMKQLQNKTINQNYSKVNFLEDVLSLPIIFTVNPRTQQIDYVYSSMDILSRQAFYEDKVRKTVWKEKFTHFLPIYIDEDHFRRALPIIKKTMSDMCGGGFDPSMVLYILPKLMNTTIVLLMDKGVYASQKALDGYWMIHRLFIAMVQEYPQLKPSIDKRLRDFAMKEECRNVKWKDLCWVYLNEVFDRNVLWIGKEDVTLVTGPLDGPAVDHNRLKKTFEAVRVSLRLTLFHVHFLRRKGDKKMDAIASEYDLFYGRPNHTARSTFQNAVAAIINCPDTSLYWNSLKKGYHTARTNFGAIQESGVSSILKRGETYKTSSQLKKVKMEESWGWTGCWRYLDASCLAYAGGKRIGYVDYSHTRDLSGSIAHSGDVIDHAKNEGKHTINVYLGQLPKEVDSLWFIMTAFTGDLKDIKQPFVRFTDEDSDEELCRYNLESQSTGSNTAIIMCSMTRIGSEQWSVKAIGHIGMGKVPTYGPIEKDIKELMKKK</sequence>
<dbReference type="AlphaFoldDB" id="A0A2P6NT38"/>
<dbReference type="InterPro" id="IPR000608">
    <property type="entry name" value="UBC"/>
</dbReference>
<dbReference type="PANTHER" id="PTHR32097:SF17">
    <property type="entry name" value="CAMP-BINDING PROTEIN 1-RELATED"/>
    <property type="match status" value="1"/>
</dbReference>
<dbReference type="Pfam" id="PF00179">
    <property type="entry name" value="UQ_con"/>
    <property type="match status" value="1"/>
</dbReference>
<dbReference type="InterPro" id="IPR001810">
    <property type="entry name" value="F-box_dom"/>
</dbReference>
<evidence type="ECO:0000256" key="1">
    <source>
        <dbReference type="SAM" id="MobiDB-lite"/>
    </source>
</evidence>
<evidence type="ECO:0000259" key="2">
    <source>
        <dbReference type="PROSITE" id="PS50127"/>
    </source>
</evidence>
<dbReference type="SMART" id="SM00256">
    <property type="entry name" value="FBOX"/>
    <property type="match status" value="1"/>
</dbReference>